<organism evidence="2 3">
    <name type="scientific">Fundidesulfovibrio magnetotacticus</name>
    <dbReference type="NCBI Taxonomy" id="2730080"/>
    <lineage>
        <taxon>Bacteria</taxon>
        <taxon>Pseudomonadati</taxon>
        <taxon>Thermodesulfobacteriota</taxon>
        <taxon>Desulfovibrionia</taxon>
        <taxon>Desulfovibrionales</taxon>
        <taxon>Desulfovibrionaceae</taxon>
        <taxon>Fundidesulfovibrio</taxon>
    </lineage>
</organism>
<dbReference type="AlphaFoldDB" id="A0A6V8LZN6"/>
<feature type="transmembrane region" description="Helical" evidence="1">
    <location>
        <begin position="61"/>
        <end position="79"/>
    </location>
</feature>
<protein>
    <submittedName>
        <fullName evidence="2">Uncharacterized protein</fullName>
    </submittedName>
</protein>
<feature type="transmembrane region" description="Helical" evidence="1">
    <location>
        <begin position="238"/>
        <end position="258"/>
    </location>
</feature>
<sequence>MRESDEAPWRFSPLRVVGESLAFTAVHVREIARWALAPLVFGLGFHLYAEVRSGGDASAPAFGPLMLLALLLLWIRVPLEMRLYRLGLLGERPGAPYAQELLTGRSLRYLWAYVRMTFLFAGCVMAVTTILGSGMGLLEKDAVQPGQAMPLAFAAAVLGAMGLVYAWLAPRLLLLFPDVALGGPGRLFPAEGIPLGARRARWRILAVAALVWTPELCLNALTHAGLGGERWQAFSGSVWYVAGSFLLGLLTLVVSCVAGSRMYGLLVPGGPRPEPEPQESDED</sequence>
<reference evidence="2 3" key="1">
    <citation type="submission" date="2020-04" db="EMBL/GenBank/DDBJ databases">
        <authorList>
            <consortium name="Desulfovibrio sp. FSS-1 genome sequencing consortium"/>
            <person name="Shimoshige H."/>
            <person name="Kobayashi H."/>
            <person name="Maekawa T."/>
        </authorList>
    </citation>
    <scope>NUCLEOTIDE SEQUENCE [LARGE SCALE GENOMIC DNA]</scope>
    <source>
        <strain evidence="2 3">SIID29052-01</strain>
    </source>
</reference>
<name>A0A6V8LZN6_9BACT</name>
<evidence type="ECO:0000313" key="2">
    <source>
        <dbReference type="EMBL" id="GFK96011.1"/>
    </source>
</evidence>
<keyword evidence="1" id="KW-0812">Transmembrane</keyword>
<feature type="transmembrane region" description="Helical" evidence="1">
    <location>
        <begin position="204"/>
        <end position="226"/>
    </location>
</feature>
<keyword evidence="1" id="KW-0472">Membrane</keyword>
<keyword evidence="1" id="KW-1133">Transmembrane helix</keyword>
<dbReference type="EMBL" id="BLTE01000029">
    <property type="protein sequence ID" value="GFK96011.1"/>
    <property type="molecule type" value="Genomic_DNA"/>
</dbReference>
<dbReference type="Proteomes" id="UP000494245">
    <property type="component" value="Unassembled WGS sequence"/>
</dbReference>
<evidence type="ECO:0000313" key="3">
    <source>
        <dbReference type="Proteomes" id="UP000494245"/>
    </source>
</evidence>
<feature type="transmembrane region" description="Helical" evidence="1">
    <location>
        <begin position="110"/>
        <end position="131"/>
    </location>
</feature>
<comment type="caution">
    <text evidence="2">The sequence shown here is derived from an EMBL/GenBank/DDBJ whole genome shotgun (WGS) entry which is preliminary data.</text>
</comment>
<feature type="transmembrane region" description="Helical" evidence="1">
    <location>
        <begin position="31"/>
        <end position="49"/>
    </location>
</feature>
<feature type="transmembrane region" description="Helical" evidence="1">
    <location>
        <begin position="151"/>
        <end position="168"/>
    </location>
</feature>
<accession>A0A6V8LZN6</accession>
<gene>
    <name evidence="2" type="ORF">NNJEOMEG_03885</name>
</gene>
<reference evidence="2 3" key="2">
    <citation type="submission" date="2020-05" db="EMBL/GenBank/DDBJ databases">
        <title>Draft genome sequence of Desulfovibrio sp. strainFSS-1.</title>
        <authorList>
            <person name="Shimoshige H."/>
            <person name="Kobayashi H."/>
            <person name="Maekawa T."/>
        </authorList>
    </citation>
    <scope>NUCLEOTIDE SEQUENCE [LARGE SCALE GENOMIC DNA]</scope>
    <source>
        <strain evidence="2 3">SIID29052-01</strain>
    </source>
</reference>
<proteinExistence type="predicted"/>
<keyword evidence="3" id="KW-1185">Reference proteome</keyword>
<evidence type="ECO:0000256" key="1">
    <source>
        <dbReference type="SAM" id="Phobius"/>
    </source>
</evidence>